<protein>
    <submittedName>
        <fullName evidence="1">Phage major tail protein, TP901-1 family</fullName>
    </submittedName>
</protein>
<dbReference type="Gene3D" id="4.10.410.40">
    <property type="match status" value="1"/>
</dbReference>
<dbReference type="Proteomes" id="UP000593594">
    <property type="component" value="Chromosome"/>
</dbReference>
<dbReference type="AlphaFoldDB" id="A0A7S8C251"/>
<dbReference type="KEGG" id="kmn:HW532_04250"/>
<dbReference type="InterPro" id="IPR022344">
    <property type="entry name" value="GTA_major-tail"/>
</dbReference>
<name>A0A7S8C251_9HYPH</name>
<dbReference type="RefSeq" id="WP_213163220.1">
    <property type="nucleotide sequence ID" value="NZ_CP058214.1"/>
</dbReference>
<dbReference type="InterPro" id="IPR011855">
    <property type="entry name" value="Phgtail_TP901_1"/>
</dbReference>
<sequence length="137" mass="14525">MTAQKGRDLLLKTDSSGTGSFTTVAGLRTHALSFNAQTVDITHAESAGAWRELLAGAGIKSASIRGQGLFKDDASDVLVRQFMFDGTIRDWQVIIPDFGTVSGPFQVTALEYSGQHDGELTFELALESAGLLSFAAA</sequence>
<evidence type="ECO:0000313" key="2">
    <source>
        <dbReference type="Proteomes" id="UP000593594"/>
    </source>
</evidence>
<accession>A0A7S8C251</accession>
<gene>
    <name evidence="1" type="ORF">HW532_04250</name>
</gene>
<dbReference type="EMBL" id="CP058214">
    <property type="protein sequence ID" value="QPC41993.1"/>
    <property type="molecule type" value="Genomic_DNA"/>
</dbReference>
<proteinExistence type="predicted"/>
<organism evidence="1 2">
    <name type="scientific">Kaustia mangrovi</name>
    <dbReference type="NCBI Taxonomy" id="2593653"/>
    <lineage>
        <taxon>Bacteria</taxon>
        <taxon>Pseudomonadati</taxon>
        <taxon>Pseudomonadota</taxon>
        <taxon>Alphaproteobacteria</taxon>
        <taxon>Hyphomicrobiales</taxon>
        <taxon>Parvibaculaceae</taxon>
        <taxon>Kaustia</taxon>
    </lineage>
</organism>
<dbReference type="NCBIfam" id="TIGR02126">
    <property type="entry name" value="phgtail_TP901_1"/>
    <property type="match status" value="1"/>
</dbReference>
<dbReference type="Pfam" id="PF06199">
    <property type="entry name" value="Phage_tail_2"/>
    <property type="match status" value="1"/>
</dbReference>
<keyword evidence="2" id="KW-1185">Reference proteome</keyword>
<evidence type="ECO:0000313" key="1">
    <source>
        <dbReference type="EMBL" id="QPC41993.1"/>
    </source>
</evidence>
<dbReference type="PRINTS" id="PR01996">
    <property type="entry name" value="MTP1FAMILY"/>
</dbReference>
<reference evidence="1 2" key="1">
    <citation type="submission" date="2020-06" db="EMBL/GenBank/DDBJ databases">
        <title>Genome sequence of 2 isolates from Red Sea Mangroves.</title>
        <authorList>
            <person name="Sefrji F."/>
            <person name="Michoud G."/>
            <person name="Merlino G."/>
            <person name="Daffonchio D."/>
        </authorList>
    </citation>
    <scope>NUCLEOTIDE SEQUENCE [LARGE SCALE GENOMIC DNA]</scope>
    <source>
        <strain evidence="1 2">R1DC25</strain>
    </source>
</reference>